<evidence type="ECO:0000259" key="2">
    <source>
        <dbReference type="Pfam" id="PF22725"/>
    </source>
</evidence>
<dbReference type="Proteomes" id="UP000182011">
    <property type="component" value="Unassembled WGS sequence"/>
</dbReference>
<organism evidence="3 4">
    <name type="scientific">Candidatus Kryptonium thompsonii</name>
    <dbReference type="NCBI Taxonomy" id="1633631"/>
    <lineage>
        <taxon>Bacteria</taxon>
        <taxon>Pseudomonadati</taxon>
        <taxon>Candidatus Kryptoniota</taxon>
        <taxon>Candidatus Kryptonium</taxon>
    </lineage>
</organism>
<dbReference type="SUPFAM" id="SSF55347">
    <property type="entry name" value="Glyceraldehyde-3-phosphate dehydrogenase-like, C-terminal domain"/>
    <property type="match status" value="1"/>
</dbReference>
<dbReference type="InterPro" id="IPR000683">
    <property type="entry name" value="Gfo/Idh/MocA-like_OxRdtase_N"/>
</dbReference>
<accession>A0A0N7MVB9</accession>
<dbReference type="AlphaFoldDB" id="A0A0N7MSH6"/>
<dbReference type="InterPro" id="IPR051450">
    <property type="entry name" value="Gfo/Idh/MocA_Oxidoreductases"/>
</dbReference>
<dbReference type="Pfam" id="PF22725">
    <property type="entry name" value="GFO_IDH_MocA_C3"/>
    <property type="match status" value="1"/>
</dbReference>
<dbReference type="Gene3D" id="3.40.50.720">
    <property type="entry name" value="NAD(P)-binding Rossmann-like Domain"/>
    <property type="match status" value="1"/>
</dbReference>
<dbReference type="SUPFAM" id="SSF51735">
    <property type="entry name" value="NAD(P)-binding Rossmann-fold domains"/>
    <property type="match status" value="1"/>
</dbReference>
<protein>
    <submittedName>
        <fullName evidence="3">Predicted dehydrogenase</fullName>
    </submittedName>
</protein>
<dbReference type="Gene3D" id="3.30.360.10">
    <property type="entry name" value="Dihydrodipicolinate Reductase, domain 2"/>
    <property type="match status" value="1"/>
</dbReference>
<feature type="domain" description="Gfo/Idh/MocA-like oxidoreductase N-terminal" evidence="1">
    <location>
        <begin position="1"/>
        <end position="120"/>
    </location>
</feature>
<dbReference type="GO" id="GO:0000166">
    <property type="term" value="F:nucleotide binding"/>
    <property type="evidence" value="ECO:0007669"/>
    <property type="project" value="InterPro"/>
</dbReference>
<dbReference type="InterPro" id="IPR036291">
    <property type="entry name" value="NAD(P)-bd_dom_sf"/>
</dbReference>
<accession>A0A0S4NEW5</accession>
<accession>A0A0N7MSH6</accession>
<accession>A0A0P1P247</accession>
<dbReference type="Pfam" id="PF01408">
    <property type="entry name" value="GFO_IDH_MocA"/>
    <property type="match status" value="1"/>
</dbReference>
<dbReference type="PANTHER" id="PTHR43377:SF6">
    <property type="entry name" value="GFO_IDH_MOCA-LIKE OXIDOREDUCTASE N-TERMINAL DOMAIN-CONTAINING PROTEIN"/>
    <property type="match status" value="1"/>
</dbReference>
<dbReference type="STRING" id="1633631.GCA_001442925_02123"/>
<evidence type="ECO:0000259" key="1">
    <source>
        <dbReference type="Pfam" id="PF01408"/>
    </source>
</evidence>
<sequence length="333" mass="37255">MKVGVIGLGYWGPNLVRNFLSTPGVERVYGCDLDEKRLAFIKSRFPAVEITKDTDFVLRSADIDAVAIATPVATHYPLAKKAIENGKHVLVEKPLTASVKEAEDLINLAEKNKKVLMVDHTFIYTGAVRKIKELIDNGEIGEIYYFDSVRINLGLFQHDVNVIWDLATHDVSIMDFVINSRPVSVSAFGTSHYNGIEDIAYINVNFDNGIIAHFHVSWLAPVKVRRILISGTKKMIIYDDTEPSEKVKIYDKGVVVTSQEGIHRLLIQYRSGDMYAPKLDDTEALSLVCREFVESIFENRNPITDGYAGLKVVKILEAAEKSIKKNGVLVNLD</sequence>
<dbReference type="InterPro" id="IPR055170">
    <property type="entry name" value="GFO_IDH_MocA-like_dom"/>
</dbReference>
<dbReference type="EMBL" id="FAOP01000010">
    <property type="protein sequence ID" value="CUU08593.1"/>
    <property type="molecule type" value="Genomic_DNA"/>
</dbReference>
<dbReference type="PANTHER" id="PTHR43377">
    <property type="entry name" value="BILIVERDIN REDUCTASE A"/>
    <property type="match status" value="1"/>
</dbReference>
<dbReference type="RefSeq" id="WP_075427619.1">
    <property type="nucleotide sequence ID" value="NZ_CZVL01000059.1"/>
</dbReference>
<proteinExistence type="predicted"/>
<evidence type="ECO:0000313" key="3">
    <source>
        <dbReference type="EMBL" id="CUU08593.1"/>
    </source>
</evidence>
<name>A0A0N7MSH6_9BACT</name>
<feature type="domain" description="GFO/IDH/MocA-like oxidoreductase" evidence="2">
    <location>
        <begin position="128"/>
        <end position="236"/>
    </location>
</feature>
<reference evidence="3 4" key="1">
    <citation type="submission" date="2015-11" db="EMBL/GenBank/DDBJ databases">
        <authorList>
            <person name="Zhang Y."/>
            <person name="Guo Z."/>
        </authorList>
    </citation>
    <scope>NUCLEOTIDE SEQUENCE [LARGE SCALE GENOMIC DNA]</scope>
    <source>
        <strain evidence="3">JGI-4</strain>
    </source>
</reference>
<evidence type="ECO:0000313" key="4">
    <source>
        <dbReference type="Proteomes" id="UP000182011"/>
    </source>
</evidence>
<gene>
    <name evidence="3" type="ORF">JGI4_02130</name>
</gene>
<dbReference type="OrthoDB" id="9815825at2"/>